<accession>A0AAD5WUV2</accession>
<dbReference type="GO" id="GO:0016491">
    <property type="term" value="F:oxidoreductase activity"/>
    <property type="evidence" value="ECO:0007669"/>
    <property type="project" value="InterPro"/>
</dbReference>
<dbReference type="InterPro" id="IPR011706">
    <property type="entry name" value="Cu-oxidase_C"/>
</dbReference>
<sequence length="380" mass="41716">MEYCFDSFGMVPDTDITREYWFELVDGTASPVGYERYAQSINDSIPGPTIFANWGDTVTVQVTILLSSSTNGTSIHFHGIRQDYTNPNESVVGGIAINGPATANYNDDLSAVFLNDWIHETADELWTTAGVYGDGDDDDQTGSHLELAFEKGASYRMRLVNAAVDTPFEFSIDNHTLAPIATDLVPIEPYITTLVRAVPQVARSDNDSGDSIRAIAHYGSSTDTPPTTGYEYQDSCSDEDASDLYRNYPKFADSATPTLLQVYENVTSFKTDDNVIELDGDADDWAYLVIETTFTVSHLIHPHGFYSYVLAQDEGIYSSSSVTLNLDNPPRRDTSMLPSAGYLVIAVPLDNPGVWIMHFTLASTPPRVSTSSFSSAKITY</sequence>
<keyword evidence="2" id="KW-0186">Copper</keyword>
<dbReference type="PANTHER" id="PTHR11709:SF502">
    <property type="entry name" value="MULTICOPPER OXIDASE"/>
    <property type="match status" value="1"/>
</dbReference>
<reference evidence="7" key="1">
    <citation type="submission" date="2022-07" db="EMBL/GenBank/DDBJ databases">
        <title>Draft genome sequence of Zalerion maritima ATCC 34329, a (micro)plastics degrading marine fungus.</title>
        <authorList>
            <person name="Paco A."/>
            <person name="Goncalves M.F.M."/>
            <person name="Rocha-Santos T.A.P."/>
            <person name="Alves A."/>
        </authorList>
    </citation>
    <scope>NUCLEOTIDE SEQUENCE</scope>
    <source>
        <strain evidence="7">ATCC 34329</strain>
    </source>
</reference>
<feature type="domain" description="Plastocyanin-like" evidence="5">
    <location>
        <begin position="261"/>
        <end position="358"/>
    </location>
</feature>
<dbReference type="AlphaFoldDB" id="A0AAD5WUV2"/>
<dbReference type="PANTHER" id="PTHR11709">
    <property type="entry name" value="MULTI-COPPER OXIDASE"/>
    <property type="match status" value="1"/>
</dbReference>
<evidence type="ECO:0000256" key="1">
    <source>
        <dbReference type="ARBA" id="ARBA00010609"/>
    </source>
</evidence>
<gene>
    <name evidence="7" type="ORF">MKZ38_009151</name>
</gene>
<evidence type="ECO:0000259" key="5">
    <source>
        <dbReference type="Pfam" id="PF07731"/>
    </source>
</evidence>
<dbReference type="SUPFAM" id="SSF49503">
    <property type="entry name" value="Cupredoxins"/>
    <property type="match status" value="3"/>
</dbReference>
<evidence type="ECO:0000313" key="8">
    <source>
        <dbReference type="Proteomes" id="UP001201980"/>
    </source>
</evidence>
<evidence type="ECO:0000259" key="4">
    <source>
        <dbReference type="Pfam" id="PF00394"/>
    </source>
</evidence>
<name>A0AAD5WUV2_9PEZI</name>
<dbReference type="InterPro" id="IPR008972">
    <property type="entry name" value="Cupredoxin"/>
</dbReference>
<evidence type="ECO:0008006" key="9">
    <source>
        <dbReference type="Google" id="ProtNLM"/>
    </source>
</evidence>
<evidence type="ECO:0000256" key="3">
    <source>
        <dbReference type="SAM" id="MobiDB-lite"/>
    </source>
</evidence>
<evidence type="ECO:0000313" key="7">
    <source>
        <dbReference type="EMBL" id="KAJ2903916.1"/>
    </source>
</evidence>
<dbReference type="InterPro" id="IPR001117">
    <property type="entry name" value="Cu-oxidase_2nd"/>
</dbReference>
<dbReference type="Pfam" id="PF00394">
    <property type="entry name" value="Cu-oxidase"/>
    <property type="match status" value="1"/>
</dbReference>
<feature type="region of interest" description="Disordered" evidence="3">
    <location>
        <begin position="217"/>
        <end position="236"/>
    </location>
</feature>
<dbReference type="GO" id="GO:0005507">
    <property type="term" value="F:copper ion binding"/>
    <property type="evidence" value="ECO:0007669"/>
    <property type="project" value="InterPro"/>
</dbReference>
<dbReference type="Proteomes" id="UP001201980">
    <property type="component" value="Unassembled WGS sequence"/>
</dbReference>
<dbReference type="InterPro" id="IPR045087">
    <property type="entry name" value="Cu-oxidase_fam"/>
</dbReference>
<dbReference type="Pfam" id="PF07731">
    <property type="entry name" value="Cu-oxidase_2"/>
    <property type="match status" value="1"/>
</dbReference>
<feature type="domain" description="Plastocyanin-like" evidence="4">
    <location>
        <begin position="96"/>
        <end position="193"/>
    </location>
</feature>
<protein>
    <recommendedName>
        <fullName evidence="9">Multicopper oxidase</fullName>
    </recommendedName>
</protein>
<proteinExistence type="inferred from homology"/>
<dbReference type="EMBL" id="JAKWBI020000067">
    <property type="protein sequence ID" value="KAJ2903916.1"/>
    <property type="molecule type" value="Genomic_DNA"/>
</dbReference>
<comment type="similarity">
    <text evidence="1">Belongs to the multicopper oxidase family.</text>
</comment>
<dbReference type="InterPro" id="IPR011707">
    <property type="entry name" value="Cu-oxidase-like_N"/>
</dbReference>
<keyword evidence="8" id="KW-1185">Reference proteome</keyword>
<evidence type="ECO:0000259" key="6">
    <source>
        <dbReference type="Pfam" id="PF07732"/>
    </source>
</evidence>
<organism evidence="7 8">
    <name type="scientific">Zalerion maritima</name>
    <dbReference type="NCBI Taxonomy" id="339359"/>
    <lineage>
        <taxon>Eukaryota</taxon>
        <taxon>Fungi</taxon>
        <taxon>Dikarya</taxon>
        <taxon>Ascomycota</taxon>
        <taxon>Pezizomycotina</taxon>
        <taxon>Sordariomycetes</taxon>
        <taxon>Lulworthiomycetidae</taxon>
        <taxon>Lulworthiales</taxon>
        <taxon>Lulworthiaceae</taxon>
        <taxon>Zalerion</taxon>
    </lineage>
</organism>
<evidence type="ECO:0000256" key="2">
    <source>
        <dbReference type="ARBA" id="ARBA00023008"/>
    </source>
</evidence>
<feature type="domain" description="Plastocyanin-like" evidence="6">
    <location>
        <begin position="27"/>
        <end position="93"/>
    </location>
</feature>
<comment type="caution">
    <text evidence="7">The sequence shown here is derived from an EMBL/GenBank/DDBJ whole genome shotgun (WGS) entry which is preliminary data.</text>
</comment>
<dbReference type="Gene3D" id="2.60.40.420">
    <property type="entry name" value="Cupredoxins - blue copper proteins"/>
    <property type="match status" value="3"/>
</dbReference>
<dbReference type="Pfam" id="PF07732">
    <property type="entry name" value="Cu-oxidase_3"/>
    <property type="match status" value="1"/>
</dbReference>